<dbReference type="Proteomes" id="UP000589626">
    <property type="component" value="Unassembled WGS sequence"/>
</dbReference>
<comment type="caution">
    <text evidence="1">The sequence shown here is derived from an EMBL/GenBank/DDBJ whole genome shotgun (WGS) entry which is preliminary data.</text>
</comment>
<sequence length="457" mass="48676">MRSKRRWTRDRLALLRVGVVGAGLALALAGCGTLMPGGNTGTGTDLGAANAGPGPGVTADSVKVVFIAVDLDAVKKLTGFETASVGDQKAQIKALEDWVNDNGGLGGKRMDAVFRLYDAETDSPAAEEQLCNKITQDDRAFAVVMTGQYQTNARPCYADRQTLVLDASLFAMSSEYFDEHSPYLWTASFPEYDAFVRSYVTVLDEQEFFAGEDGVGVVAADSPVNRDTIENLAVPLLRETGVEPEVAWVDTTDTGTLFQGLEQAAITFRSKGIERIMFLGGSRMASVFATVAGSQEGFAPRYAISSFDNPSFFVNNPTTVPAATMDGMVGIGFHPPQDVPDSELRFPSTDAEKECLAIYDDAGIAFESRESARVALPYCDATRLLKLGADGIEGDLNAAAFARAVDRDGGDFQSASGPGNALGDGGRAAVGGYRVLRYDEAKGAFIYDGPEVPFDDE</sequence>
<evidence type="ECO:0000313" key="1">
    <source>
        <dbReference type="EMBL" id="MBB3043631.1"/>
    </source>
</evidence>
<evidence type="ECO:0000313" key="2">
    <source>
        <dbReference type="Proteomes" id="UP000589626"/>
    </source>
</evidence>
<proteinExistence type="predicted"/>
<dbReference type="Gene3D" id="3.40.50.2300">
    <property type="match status" value="1"/>
</dbReference>
<dbReference type="SUPFAM" id="SSF53822">
    <property type="entry name" value="Periplasmic binding protein-like I"/>
    <property type="match status" value="1"/>
</dbReference>
<dbReference type="InterPro" id="IPR028082">
    <property type="entry name" value="Peripla_BP_I"/>
</dbReference>
<reference evidence="1 2" key="1">
    <citation type="submission" date="2020-08" db="EMBL/GenBank/DDBJ databases">
        <title>Sequencing the genomes of 1000 actinobacteria strains.</title>
        <authorList>
            <person name="Klenk H.-P."/>
        </authorList>
    </citation>
    <scope>NUCLEOTIDE SEQUENCE [LARGE SCALE GENOMIC DNA]</scope>
    <source>
        <strain evidence="1 2">DSM 105498</strain>
    </source>
</reference>
<keyword evidence="2" id="KW-1185">Reference proteome</keyword>
<name>A0A7W4VXI2_9ACTN</name>
<dbReference type="AlphaFoldDB" id="A0A7W4VXI2"/>
<accession>A0A7W4VXI2</accession>
<dbReference type="RefSeq" id="WP_183593426.1">
    <property type="nucleotide sequence ID" value="NZ_JACHWR010000002.1"/>
</dbReference>
<protein>
    <submittedName>
        <fullName evidence="1">Uncharacterized protein</fullName>
    </submittedName>
</protein>
<organism evidence="1 2">
    <name type="scientific">Nocardioides soli</name>
    <dbReference type="NCBI Taxonomy" id="1036020"/>
    <lineage>
        <taxon>Bacteria</taxon>
        <taxon>Bacillati</taxon>
        <taxon>Actinomycetota</taxon>
        <taxon>Actinomycetes</taxon>
        <taxon>Propionibacteriales</taxon>
        <taxon>Nocardioidaceae</taxon>
        <taxon>Nocardioides</taxon>
    </lineage>
</organism>
<dbReference type="PROSITE" id="PS51257">
    <property type="entry name" value="PROKAR_LIPOPROTEIN"/>
    <property type="match status" value="1"/>
</dbReference>
<gene>
    <name evidence="1" type="ORF">FHU40_003449</name>
</gene>
<dbReference type="EMBL" id="JACHWR010000002">
    <property type="protein sequence ID" value="MBB3043631.1"/>
    <property type="molecule type" value="Genomic_DNA"/>
</dbReference>